<dbReference type="Proteomes" id="UP000199377">
    <property type="component" value="Unassembled WGS sequence"/>
</dbReference>
<dbReference type="GO" id="GO:0015171">
    <property type="term" value="F:amino acid transmembrane transporter activity"/>
    <property type="evidence" value="ECO:0007669"/>
    <property type="project" value="TreeGrafter"/>
</dbReference>
<evidence type="ECO:0000313" key="7">
    <source>
        <dbReference type="EMBL" id="SFI25892.1"/>
    </source>
</evidence>
<feature type="transmembrane region" description="Helical" evidence="6">
    <location>
        <begin position="69"/>
        <end position="88"/>
    </location>
</feature>
<keyword evidence="4 6" id="KW-1133">Transmembrane helix</keyword>
<keyword evidence="2" id="KW-1003">Cell membrane</keyword>
<dbReference type="PANTHER" id="PTHR30086">
    <property type="entry name" value="ARGININE EXPORTER PROTEIN ARGO"/>
    <property type="match status" value="1"/>
</dbReference>
<feature type="transmembrane region" description="Helical" evidence="6">
    <location>
        <begin position="39"/>
        <end position="63"/>
    </location>
</feature>
<evidence type="ECO:0000256" key="1">
    <source>
        <dbReference type="ARBA" id="ARBA00004651"/>
    </source>
</evidence>
<dbReference type="RefSeq" id="WP_218161026.1">
    <property type="nucleotide sequence ID" value="NZ_FOQH01000005.1"/>
</dbReference>
<dbReference type="PANTHER" id="PTHR30086:SF20">
    <property type="entry name" value="ARGININE EXPORTER PROTEIN ARGO-RELATED"/>
    <property type="match status" value="1"/>
</dbReference>
<dbReference type="AlphaFoldDB" id="A0A1I3GRC9"/>
<evidence type="ECO:0000256" key="6">
    <source>
        <dbReference type="SAM" id="Phobius"/>
    </source>
</evidence>
<evidence type="ECO:0000313" key="8">
    <source>
        <dbReference type="Proteomes" id="UP000199377"/>
    </source>
</evidence>
<organism evidence="7 8">
    <name type="scientific">Albimonas pacifica</name>
    <dbReference type="NCBI Taxonomy" id="1114924"/>
    <lineage>
        <taxon>Bacteria</taxon>
        <taxon>Pseudomonadati</taxon>
        <taxon>Pseudomonadota</taxon>
        <taxon>Alphaproteobacteria</taxon>
        <taxon>Rhodobacterales</taxon>
        <taxon>Paracoccaceae</taxon>
        <taxon>Albimonas</taxon>
    </lineage>
</organism>
<feature type="transmembrane region" description="Helical" evidence="6">
    <location>
        <begin position="184"/>
        <end position="206"/>
    </location>
</feature>
<feature type="transmembrane region" description="Helical" evidence="6">
    <location>
        <begin position="6"/>
        <end position="27"/>
    </location>
</feature>
<evidence type="ECO:0000256" key="2">
    <source>
        <dbReference type="ARBA" id="ARBA00022475"/>
    </source>
</evidence>
<feature type="transmembrane region" description="Helical" evidence="6">
    <location>
        <begin position="151"/>
        <end position="172"/>
    </location>
</feature>
<protein>
    <submittedName>
        <fullName evidence="7">Threonine/homoserine/homoserine lactone efflux protein</fullName>
    </submittedName>
</protein>
<keyword evidence="5 6" id="KW-0472">Membrane</keyword>
<proteinExistence type="predicted"/>
<accession>A0A1I3GRC9</accession>
<evidence type="ECO:0000256" key="5">
    <source>
        <dbReference type="ARBA" id="ARBA00023136"/>
    </source>
</evidence>
<feature type="transmembrane region" description="Helical" evidence="6">
    <location>
        <begin position="118"/>
        <end position="139"/>
    </location>
</feature>
<sequence>MPFSDLLMIAAIYSATVLSPGPSVMAISATAMASGRRAALALAAGVWCGSVTWCLAAALGMSAVMLANAWMLEVVRYAGAAYLMRLAWISARNAARATPPAARAVDGRDLRRAWRRGLFMHLANPKAILFFGSLFALVVDPAAPPLALAEVALTTATCGAILFPGFALAFSTRRARAVYARLRRWLEGGFAVLFAAAGAALLTGSLSR</sequence>
<evidence type="ECO:0000256" key="3">
    <source>
        <dbReference type="ARBA" id="ARBA00022692"/>
    </source>
</evidence>
<dbReference type="STRING" id="1114924.SAMN05216258_105296"/>
<evidence type="ECO:0000256" key="4">
    <source>
        <dbReference type="ARBA" id="ARBA00022989"/>
    </source>
</evidence>
<gene>
    <name evidence="7" type="ORF">SAMN05216258_105296</name>
</gene>
<reference evidence="7 8" key="1">
    <citation type="submission" date="2016-10" db="EMBL/GenBank/DDBJ databases">
        <authorList>
            <person name="de Groot N.N."/>
        </authorList>
    </citation>
    <scope>NUCLEOTIDE SEQUENCE [LARGE SCALE GENOMIC DNA]</scope>
    <source>
        <strain evidence="7 8">CGMCC 1.11030</strain>
    </source>
</reference>
<name>A0A1I3GRC9_9RHOB</name>
<dbReference type="InterPro" id="IPR001123">
    <property type="entry name" value="LeuE-type"/>
</dbReference>
<keyword evidence="8" id="KW-1185">Reference proteome</keyword>
<comment type="subcellular location">
    <subcellularLocation>
        <location evidence="1">Cell membrane</location>
        <topology evidence="1">Multi-pass membrane protein</topology>
    </subcellularLocation>
</comment>
<dbReference type="Pfam" id="PF01810">
    <property type="entry name" value="LysE"/>
    <property type="match status" value="1"/>
</dbReference>
<keyword evidence="3 6" id="KW-0812">Transmembrane</keyword>
<dbReference type="GO" id="GO:0005886">
    <property type="term" value="C:plasma membrane"/>
    <property type="evidence" value="ECO:0007669"/>
    <property type="project" value="UniProtKB-SubCell"/>
</dbReference>
<dbReference type="EMBL" id="FOQH01000005">
    <property type="protein sequence ID" value="SFI25892.1"/>
    <property type="molecule type" value="Genomic_DNA"/>
</dbReference>